<feature type="active site" description="Schiff-base intermediate with substrate" evidence="3">
    <location>
        <position position="176"/>
    </location>
</feature>
<feature type="active site" description="Proton donor/acceptor" evidence="3">
    <location>
        <position position="146"/>
    </location>
</feature>
<comment type="caution">
    <text evidence="5">The sequence shown here is derived from an EMBL/GenBank/DDBJ whole genome shotgun (WGS) entry which is preliminary data.</text>
</comment>
<dbReference type="InterPro" id="IPR002220">
    <property type="entry name" value="DapA-like"/>
</dbReference>
<dbReference type="SUPFAM" id="SSF51569">
    <property type="entry name" value="Aldolase"/>
    <property type="match status" value="1"/>
</dbReference>
<dbReference type="PANTHER" id="PTHR12128:SF67">
    <property type="entry name" value="BLR3884 PROTEIN"/>
    <property type="match status" value="1"/>
</dbReference>
<evidence type="ECO:0000256" key="2">
    <source>
        <dbReference type="PIRNR" id="PIRNR001365"/>
    </source>
</evidence>
<dbReference type="PANTHER" id="PTHR12128">
    <property type="entry name" value="DIHYDRODIPICOLINATE SYNTHASE"/>
    <property type="match status" value="1"/>
</dbReference>
<dbReference type="GO" id="GO:0008840">
    <property type="term" value="F:4-hydroxy-tetrahydrodipicolinate synthase activity"/>
    <property type="evidence" value="ECO:0007669"/>
    <property type="project" value="TreeGrafter"/>
</dbReference>
<accession>A0A6A4RHV2</accession>
<feature type="binding site" evidence="4">
    <location>
        <position position="217"/>
    </location>
    <ligand>
        <name>pyruvate</name>
        <dbReference type="ChEBI" id="CHEBI:15361"/>
    </ligand>
</feature>
<protein>
    <submittedName>
        <fullName evidence="5">Dihydrodipicolinate synthase family protein</fullName>
    </submittedName>
</protein>
<reference evidence="5 6" key="1">
    <citation type="submission" date="2019-12" db="EMBL/GenBank/DDBJ databases">
        <authorList>
            <person name="Zhang Y.-J."/>
        </authorList>
    </citation>
    <scope>NUCLEOTIDE SEQUENCE [LARGE SCALE GENOMIC DNA]</scope>
    <source>
        <strain evidence="5 6">H18S-6</strain>
    </source>
</reference>
<gene>
    <name evidence="5" type="ORF">GP644_13390</name>
</gene>
<dbReference type="InterPro" id="IPR013785">
    <property type="entry name" value="Aldolase_TIM"/>
</dbReference>
<evidence type="ECO:0000256" key="3">
    <source>
        <dbReference type="PIRSR" id="PIRSR001365-1"/>
    </source>
</evidence>
<evidence type="ECO:0000313" key="5">
    <source>
        <dbReference type="EMBL" id="KAE9629399.1"/>
    </source>
</evidence>
<sequence length="299" mass="31422">MPHIQPPESSIFGLSAALVSPFDTNGNADLAKTAQHAKTVVENGCDGVTLFGTTGEGYGFSLPERRAILTAVAEALPDGAQIHAGVLNPSIDDAVTLAQAAYEDGACGLLLAPPFFMKDVDENGLFNWFGTVFEKIGSPLRNVILYHIPAQTAVPLSVSLVSRLRAAYPGVVTGIKDSSGDWATTEQFLAAHGDIAVLVGDERLLPKAMTHGAQGSICGTANFIPDLLRRIIHEGGDGKLVSEIVEAVVALPVTAAVKTLTAHVNRDATFVQIRPPLSPLSVPQRQALIGSFEALRITA</sequence>
<dbReference type="Pfam" id="PF00701">
    <property type="entry name" value="DHDPS"/>
    <property type="match status" value="1"/>
</dbReference>
<evidence type="ECO:0000256" key="1">
    <source>
        <dbReference type="ARBA" id="ARBA00023239"/>
    </source>
</evidence>
<keyword evidence="1 2" id="KW-0456">Lyase</keyword>
<dbReference type="Gene3D" id="3.20.20.70">
    <property type="entry name" value="Aldolase class I"/>
    <property type="match status" value="1"/>
</dbReference>
<organism evidence="5 6">
    <name type="scientific">Parasedimentitalea maritima</name>
    <dbReference type="NCBI Taxonomy" id="2578117"/>
    <lineage>
        <taxon>Bacteria</taxon>
        <taxon>Pseudomonadati</taxon>
        <taxon>Pseudomonadota</taxon>
        <taxon>Alphaproteobacteria</taxon>
        <taxon>Rhodobacterales</taxon>
        <taxon>Paracoccaceae</taxon>
        <taxon>Parasedimentitalea</taxon>
    </lineage>
</organism>
<name>A0A6A4RHV2_9RHOB</name>
<dbReference type="CDD" id="cd00408">
    <property type="entry name" value="DHDPS-like"/>
    <property type="match status" value="1"/>
</dbReference>
<comment type="similarity">
    <text evidence="2">Belongs to the DapA family.</text>
</comment>
<evidence type="ECO:0000313" key="6">
    <source>
        <dbReference type="Proteomes" id="UP000441586"/>
    </source>
</evidence>
<dbReference type="Proteomes" id="UP000441586">
    <property type="component" value="Unassembled WGS sequence"/>
</dbReference>
<dbReference type="SMART" id="SM01130">
    <property type="entry name" value="DHDPS"/>
    <property type="match status" value="1"/>
</dbReference>
<dbReference type="EMBL" id="WSFO01000007">
    <property type="protein sequence ID" value="KAE9629399.1"/>
    <property type="molecule type" value="Genomic_DNA"/>
</dbReference>
<feature type="binding site" evidence="4">
    <location>
        <position position="54"/>
    </location>
    <ligand>
        <name>pyruvate</name>
        <dbReference type="ChEBI" id="CHEBI:15361"/>
    </ligand>
</feature>
<dbReference type="PRINTS" id="PR00146">
    <property type="entry name" value="DHPICSNTHASE"/>
</dbReference>
<evidence type="ECO:0000256" key="4">
    <source>
        <dbReference type="PIRSR" id="PIRSR001365-2"/>
    </source>
</evidence>
<dbReference type="PIRSF" id="PIRSF001365">
    <property type="entry name" value="DHDPS"/>
    <property type="match status" value="1"/>
</dbReference>
<dbReference type="RefSeq" id="WP_158980002.1">
    <property type="nucleotide sequence ID" value="NZ_WSFO01000007.1"/>
</dbReference>
<proteinExistence type="inferred from homology"/>
<dbReference type="AlphaFoldDB" id="A0A6A4RHV2"/>